<dbReference type="InterPro" id="IPR020843">
    <property type="entry name" value="ER"/>
</dbReference>
<dbReference type="Pfam" id="PF08240">
    <property type="entry name" value="ADH_N"/>
    <property type="match status" value="1"/>
</dbReference>
<dbReference type="SUPFAM" id="SSF51735">
    <property type="entry name" value="NAD(P)-binding Rossmann-fold domains"/>
    <property type="match status" value="1"/>
</dbReference>
<dbReference type="GO" id="GO:0070402">
    <property type="term" value="F:NADPH binding"/>
    <property type="evidence" value="ECO:0007669"/>
    <property type="project" value="TreeGrafter"/>
</dbReference>
<dbReference type="Proteomes" id="UP000462055">
    <property type="component" value="Unassembled WGS sequence"/>
</dbReference>
<dbReference type="InterPro" id="IPR047618">
    <property type="entry name" value="QOR-like"/>
</dbReference>
<proteinExistence type="predicted"/>
<name>A0A6I4MDT5_9ACTN</name>
<dbReference type="SUPFAM" id="SSF50129">
    <property type="entry name" value="GroES-like"/>
    <property type="match status" value="1"/>
</dbReference>
<dbReference type="Gene3D" id="3.40.50.720">
    <property type="entry name" value="NAD(P)-binding Rossmann-like Domain"/>
    <property type="match status" value="1"/>
</dbReference>
<evidence type="ECO:0000256" key="2">
    <source>
        <dbReference type="ARBA" id="ARBA00023002"/>
    </source>
</evidence>
<comment type="caution">
    <text evidence="4">The sequence shown here is derived from an EMBL/GenBank/DDBJ whole genome shotgun (WGS) entry which is preliminary data.</text>
</comment>
<reference evidence="4" key="1">
    <citation type="submission" date="2019-12" db="EMBL/GenBank/DDBJ databases">
        <title>Actinomadura physcomitrii sp. nov., a novel actinomycete isolated from moss [Physcomitrium sphaericum (Ludw) Fuernr].</title>
        <authorList>
            <person name="Zhuang X."/>
        </authorList>
    </citation>
    <scope>NUCLEOTIDE SEQUENCE [LARGE SCALE GENOMIC DNA]</scope>
    <source>
        <strain evidence="4">LD22</strain>
    </source>
</reference>
<dbReference type="InterPro" id="IPR011032">
    <property type="entry name" value="GroES-like_sf"/>
</dbReference>
<keyword evidence="1" id="KW-0521">NADP</keyword>
<dbReference type="GO" id="GO:0005829">
    <property type="term" value="C:cytosol"/>
    <property type="evidence" value="ECO:0007669"/>
    <property type="project" value="TreeGrafter"/>
</dbReference>
<feature type="domain" description="Enoyl reductase (ER)" evidence="3">
    <location>
        <begin position="10"/>
        <end position="318"/>
    </location>
</feature>
<dbReference type="InterPro" id="IPR013149">
    <property type="entry name" value="ADH-like_C"/>
</dbReference>
<dbReference type="AlphaFoldDB" id="A0A6I4MDT5"/>
<gene>
    <name evidence="4" type="ORF">F8568_026505</name>
</gene>
<dbReference type="PANTHER" id="PTHR48106:SF13">
    <property type="entry name" value="QUINONE OXIDOREDUCTASE-RELATED"/>
    <property type="match status" value="1"/>
</dbReference>
<dbReference type="FunFam" id="3.40.50.720:FF:000053">
    <property type="entry name" value="Quinone oxidoreductase 1"/>
    <property type="match status" value="1"/>
</dbReference>
<dbReference type="InterPro" id="IPR002364">
    <property type="entry name" value="Quin_OxRdtase/zeta-crystal_CS"/>
</dbReference>
<dbReference type="Pfam" id="PF00107">
    <property type="entry name" value="ADH_zinc_N"/>
    <property type="match status" value="1"/>
</dbReference>
<dbReference type="CDD" id="cd05286">
    <property type="entry name" value="QOR2"/>
    <property type="match status" value="1"/>
</dbReference>
<evidence type="ECO:0000313" key="5">
    <source>
        <dbReference type="Proteomes" id="UP000462055"/>
    </source>
</evidence>
<evidence type="ECO:0000313" key="4">
    <source>
        <dbReference type="EMBL" id="MWA03873.1"/>
    </source>
</evidence>
<organism evidence="4 5">
    <name type="scientific">Actinomadura physcomitrii</name>
    <dbReference type="NCBI Taxonomy" id="2650748"/>
    <lineage>
        <taxon>Bacteria</taxon>
        <taxon>Bacillati</taxon>
        <taxon>Actinomycetota</taxon>
        <taxon>Actinomycetes</taxon>
        <taxon>Streptosporangiales</taxon>
        <taxon>Thermomonosporaceae</taxon>
        <taxon>Actinomadura</taxon>
    </lineage>
</organism>
<protein>
    <submittedName>
        <fullName evidence="4">Zinc-binding dehydrogenase</fullName>
    </submittedName>
</protein>
<dbReference type="Gene3D" id="3.90.180.10">
    <property type="entry name" value="Medium-chain alcohol dehydrogenases, catalytic domain"/>
    <property type="match status" value="1"/>
</dbReference>
<dbReference type="EMBL" id="WBMS02000022">
    <property type="protein sequence ID" value="MWA03873.1"/>
    <property type="molecule type" value="Genomic_DNA"/>
</dbReference>
<dbReference type="PROSITE" id="PS01162">
    <property type="entry name" value="QOR_ZETA_CRYSTAL"/>
    <property type="match status" value="1"/>
</dbReference>
<dbReference type="RefSeq" id="WP_151596389.1">
    <property type="nucleotide sequence ID" value="NZ_WBMS02000022.1"/>
</dbReference>
<dbReference type="GO" id="GO:0035925">
    <property type="term" value="F:mRNA 3'-UTR AU-rich region binding"/>
    <property type="evidence" value="ECO:0007669"/>
    <property type="project" value="TreeGrafter"/>
</dbReference>
<keyword evidence="5" id="KW-1185">Reference proteome</keyword>
<evidence type="ECO:0000259" key="3">
    <source>
        <dbReference type="SMART" id="SM00829"/>
    </source>
</evidence>
<evidence type="ECO:0000256" key="1">
    <source>
        <dbReference type="ARBA" id="ARBA00022857"/>
    </source>
</evidence>
<dbReference type="SMART" id="SM00829">
    <property type="entry name" value="PKS_ER"/>
    <property type="match status" value="1"/>
</dbReference>
<keyword evidence="2" id="KW-0560">Oxidoreductase</keyword>
<sequence>MRAIVVSASGGPEVLVPGERPDPVPGPGELLVDVAASGVNFIDVYFRTGAYAQPLPYVPGVEGAGTVAAVGEGVAGVAVGDRVAWANVQGSYAEKAVVPADEAVPVPDAVGLDDAAAALLQGMTAHYLTRSVHEVKPGDTVLVHAAAGGMGLLLTQVCKAAGARVIGTASTPGKMRTARDAGADEVLGYDGFADRVRELTGGEGVAVVYDGVGAPTFDGSLASLRRRGVLALYGAAGGKVPPFDPQRLNAAGSLFLTRPTLVHYTATREELLERAADVYGWIASGTLELRIGKRYDLADAASAHADLEARRTTGKLLLIP</sequence>
<dbReference type="GO" id="GO:0003960">
    <property type="term" value="F:quinone reductase (NADPH) activity"/>
    <property type="evidence" value="ECO:0007669"/>
    <property type="project" value="InterPro"/>
</dbReference>
<dbReference type="GO" id="GO:0008270">
    <property type="term" value="F:zinc ion binding"/>
    <property type="evidence" value="ECO:0007669"/>
    <property type="project" value="InterPro"/>
</dbReference>
<dbReference type="InterPro" id="IPR036291">
    <property type="entry name" value="NAD(P)-bd_dom_sf"/>
</dbReference>
<dbReference type="PANTHER" id="PTHR48106">
    <property type="entry name" value="QUINONE OXIDOREDUCTASE PIG3-RELATED"/>
    <property type="match status" value="1"/>
</dbReference>
<accession>A0A6I4MDT5</accession>
<dbReference type="InterPro" id="IPR013154">
    <property type="entry name" value="ADH-like_N"/>
</dbReference>